<sequence length="30" mass="3554">MLIYPFLLLYRRAAILLLLCAVMSCTFKYL</sequence>
<proteinExistence type="predicted"/>
<accession>A0A0E9XAT2</accession>
<dbReference type="EMBL" id="GBXM01009011">
    <property type="protein sequence ID" value="JAH99566.1"/>
    <property type="molecule type" value="Transcribed_RNA"/>
</dbReference>
<protein>
    <submittedName>
        <fullName evidence="1">Uncharacterized protein</fullName>
    </submittedName>
</protein>
<name>A0A0E9XAT2_ANGAN</name>
<reference evidence="1" key="1">
    <citation type="submission" date="2014-11" db="EMBL/GenBank/DDBJ databases">
        <authorList>
            <person name="Amaro Gonzalez C."/>
        </authorList>
    </citation>
    <scope>NUCLEOTIDE SEQUENCE</scope>
</reference>
<organism evidence="1">
    <name type="scientific">Anguilla anguilla</name>
    <name type="common">European freshwater eel</name>
    <name type="synonym">Muraena anguilla</name>
    <dbReference type="NCBI Taxonomy" id="7936"/>
    <lineage>
        <taxon>Eukaryota</taxon>
        <taxon>Metazoa</taxon>
        <taxon>Chordata</taxon>
        <taxon>Craniata</taxon>
        <taxon>Vertebrata</taxon>
        <taxon>Euteleostomi</taxon>
        <taxon>Actinopterygii</taxon>
        <taxon>Neopterygii</taxon>
        <taxon>Teleostei</taxon>
        <taxon>Anguilliformes</taxon>
        <taxon>Anguillidae</taxon>
        <taxon>Anguilla</taxon>
    </lineage>
</organism>
<evidence type="ECO:0000313" key="1">
    <source>
        <dbReference type="EMBL" id="JAH99566.1"/>
    </source>
</evidence>
<dbReference type="AlphaFoldDB" id="A0A0E9XAT2"/>
<reference evidence="1" key="2">
    <citation type="journal article" date="2015" name="Fish Shellfish Immunol.">
        <title>Early steps in the European eel (Anguilla anguilla)-Vibrio vulnificus interaction in the gills: Role of the RtxA13 toxin.</title>
        <authorList>
            <person name="Callol A."/>
            <person name="Pajuelo D."/>
            <person name="Ebbesson L."/>
            <person name="Teles M."/>
            <person name="MacKenzie S."/>
            <person name="Amaro C."/>
        </authorList>
    </citation>
    <scope>NUCLEOTIDE SEQUENCE</scope>
</reference>